<name>A0A934K7S8_9BACT</name>
<evidence type="ECO:0000313" key="2">
    <source>
        <dbReference type="EMBL" id="MBJ7598066.1"/>
    </source>
</evidence>
<sequence length="115" mass="12505">MREGDKAAGGGGSPLSGRPAAIQELRTLGDMANHEAALLELVAADRFGAQLFLCDPIRFLRERGWPVNQALAADVEGRRKSVPERGRYERIAQGKDPLCSVDLNVRRLAIPKELG</sequence>
<accession>A0A934K7S8</accession>
<feature type="region of interest" description="Disordered" evidence="1">
    <location>
        <begin position="1"/>
        <end position="20"/>
    </location>
</feature>
<dbReference type="Proteomes" id="UP000612893">
    <property type="component" value="Unassembled WGS sequence"/>
</dbReference>
<evidence type="ECO:0000313" key="3">
    <source>
        <dbReference type="Proteomes" id="UP000612893"/>
    </source>
</evidence>
<protein>
    <submittedName>
        <fullName evidence="2">Uncharacterized protein</fullName>
    </submittedName>
</protein>
<organism evidence="2 3">
    <name type="scientific">Candidatus Nephthysia bennettiae</name>
    <dbReference type="NCBI Taxonomy" id="3127016"/>
    <lineage>
        <taxon>Bacteria</taxon>
        <taxon>Bacillati</taxon>
        <taxon>Candidatus Dormiibacterota</taxon>
        <taxon>Candidatus Dormibacteria</taxon>
        <taxon>Candidatus Dormibacterales</taxon>
        <taxon>Candidatus Dormibacteraceae</taxon>
        <taxon>Candidatus Nephthysia</taxon>
    </lineage>
</organism>
<gene>
    <name evidence="2" type="ORF">JF922_08260</name>
</gene>
<dbReference type="AlphaFoldDB" id="A0A934K7S8"/>
<dbReference type="EMBL" id="JAEKNR010000090">
    <property type="protein sequence ID" value="MBJ7598066.1"/>
    <property type="molecule type" value="Genomic_DNA"/>
</dbReference>
<comment type="caution">
    <text evidence="2">The sequence shown here is derived from an EMBL/GenBank/DDBJ whole genome shotgun (WGS) entry which is preliminary data.</text>
</comment>
<reference evidence="2" key="1">
    <citation type="submission" date="2020-10" db="EMBL/GenBank/DDBJ databases">
        <title>Ca. Dormibacterota MAGs.</title>
        <authorList>
            <person name="Montgomery K."/>
        </authorList>
    </citation>
    <scope>NUCLEOTIDE SEQUENCE [LARGE SCALE GENOMIC DNA]</scope>
    <source>
        <strain evidence="2">SC8812_S17_10</strain>
    </source>
</reference>
<keyword evidence="3" id="KW-1185">Reference proteome</keyword>
<evidence type="ECO:0000256" key="1">
    <source>
        <dbReference type="SAM" id="MobiDB-lite"/>
    </source>
</evidence>
<proteinExistence type="predicted"/>
<dbReference type="RefSeq" id="WP_338200789.1">
    <property type="nucleotide sequence ID" value="NZ_JAEKNR010000090.1"/>
</dbReference>